<feature type="transmembrane region" description="Helical" evidence="3">
    <location>
        <begin position="15"/>
        <end position="38"/>
    </location>
</feature>
<evidence type="ECO:0000256" key="1">
    <source>
        <dbReference type="SAM" id="Coils"/>
    </source>
</evidence>
<keyword evidence="3" id="KW-0812">Transmembrane</keyword>
<accession>A0AAW5R3M7</accession>
<dbReference type="InterPro" id="IPR021273">
    <property type="entry name" value="DUF2852"/>
</dbReference>
<proteinExistence type="predicted"/>
<evidence type="ECO:0000256" key="2">
    <source>
        <dbReference type="SAM" id="MobiDB-lite"/>
    </source>
</evidence>
<reference evidence="4 5" key="1">
    <citation type="submission" date="2022-04" db="EMBL/GenBank/DDBJ databases">
        <authorList>
            <person name="Ye Y.-Q."/>
            <person name="Du Z.-J."/>
        </authorList>
    </citation>
    <scope>NUCLEOTIDE SEQUENCE [LARGE SCALE GENOMIC DNA]</scope>
    <source>
        <strain evidence="4 5">A6E488</strain>
    </source>
</reference>
<name>A0AAW5R3M7_9HYPH</name>
<evidence type="ECO:0000313" key="4">
    <source>
        <dbReference type="EMBL" id="MCT8973258.1"/>
    </source>
</evidence>
<sequence>MKNFPIRPAWSPLTIALMVIGFIVWWPLGLAMLAWIIWGDRMIAWWDESQHRMTVRGSTGNEAFEEYRRAELDRLEAERQRIEKEAVDFQEFMRDLRKARDREEFDRFMAERRGAAKSGAPKKGKRSDSAPDAAGAMA</sequence>
<evidence type="ECO:0000256" key="3">
    <source>
        <dbReference type="SAM" id="Phobius"/>
    </source>
</evidence>
<keyword evidence="5" id="KW-1185">Reference proteome</keyword>
<gene>
    <name evidence="4" type="ORF">MUB46_15445</name>
</gene>
<feature type="region of interest" description="Disordered" evidence="2">
    <location>
        <begin position="112"/>
        <end position="138"/>
    </location>
</feature>
<feature type="coiled-coil region" evidence="1">
    <location>
        <begin position="65"/>
        <end position="92"/>
    </location>
</feature>
<comment type="caution">
    <text evidence="4">The sequence shown here is derived from an EMBL/GenBank/DDBJ whole genome shotgun (WGS) entry which is preliminary data.</text>
</comment>
<dbReference type="Proteomes" id="UP001320898">
    <property type="component" value="Unassembled WGS sequence"/>
</dbReference>
<dbReference type="RefSeq" id="WP_261616843.1">
    <property type="nucleotide sequence ID" value="NZ_JALIDZ010000007.1"/>
</dbReference>
<keyword evidence="3" id="KW-1133">Transmembrane helix</keyword>
<dbReference type="EMBL" id="JALIDZ010000007">
    <property type="protein sequence ID" value="MCT8973258.1"/>
    <property type="molecule type" value="Genomic_DNA"/>
</dbReference>
<evidence type="ECO:0000313" key="5">
    <source>
        <dbReference type="Proteomes" id="UP001320898"/>
    </source>
</evidence>
<organism evidence="4 5">
    <name type="scientific">Microbaculum marinisediminis</name>
    <dbReference type="NCBI Taxonomy" id="2931392"/>
    <lineage>
        <taxon>Bacteria</taxon>
        <taxon>Pseudomonadati</taxon>
        <taxon>Pseudomonadota</taxon>
        <taxon>Alphaproteobacteria</taxon>
        <taxon>Hyphomicrobiales</taxon>
        <taxon>Tepidamorphaceae</taxon>
        <taxon>Microbaculum</taxon>
    </lineage>
</organism>
<dbReference type="AlphaFoldDB" id="A0AAW5R3M7"/>
<keyword evidence="1" id="KW-0175">Coiled coil</keyword>
<protein>
    <submittedName>
        <fullName evidence="4">DUF2852 domain-containing protein</fullName>
    </submittedName>
</protein>
<dbReference type="Pfam" id="PF11014">
    <property type="entry name" value="DUF2852"/>
    <property type="match status" value="1"/>
</dbReference>
<keyword evidence="3" id="KW-0472">Membrane</keyword>